<feature type="domain" description="DNA-binding transcriptional repressor CapW winged helix-turn-helix" evidence="1">
    <location>
        <begin position="13"/>
        <end position="88"/>
    </location>
</feature>
<name>Q5DYA3_ALIF1</name>
<dbReference type="EMBL" id="CP000022">
    <property type="protein sequence ID" value="AAW88243.1"/>
    <property type="molecule type" value="Genomic_DNA"/>
</dbReference>
<dbReference type="RefSeq" id="WP_011263959.1">
    <property type="nucleotide sequence ID" value="NC_006842.1"/>
</dbReference>
<evidence type="ECO:0000313" key="2">
    <source>
        <dbReference type="EMBL" id="AAW88243.1"/>
    </source>
</evidence>
<organism evidence="2 3">
    <name type="scientific">Aliivibrio fischeri (strain ATCC 700601 / ES114)</name>
    <name type="common">Vibrio fischeri</name>
    <dbReference type="NCBI Taxonomy" id="312309"/>
    <lineage>
        <taxon>Bacteria</taxon>
        <taxon>Pseudomonadati</taxon>
        <taxon>Pseudomonadota</taxon>
        <taxon>Gammaproteobacteria</taxon>
        <taxon>Vibrionales</taxon>
        <taxon>Vibrionaceae</taxon>
        <taxon>Aliivibrio</taxon>
    </lineage>
</organism>
<reference evidence="2 3" key="1">
    <citation type="journal article" date="2005" name="Proc. Natl. Acad. Sci. U.S.A.">
        <title>Complete genome sequence of Vibrio fischeri: a symbiotic bacterium with pathogenic congeners.</title>
        <authorList>
            <person name="Ruby E.G."/>
            <person name="Urbanowski M."/>
            <person name="Campbell J."/>
            <person name="Dunn A."/>
            <person name="Faini M."/>
            <person name="Gunsalus R."/>
            <person name="Lostroh P."/>
            <person name="Lupp C."/>
            <person name="McCann J."/>
            <person name="Millikan D."/>
            <person name="Schaefer A."/>
            <person name="Stabb E."/>
            <person name="Stevens A."/>
            <person name="Visick K."/>
            <person name="Whistler C."/>
            <person name="Greenberg E.P."/>
        </authorList>
    </citation>
    <scope>NUCLEOTIDE SEQUENCE [LARGE SCALE GENOMIC DNA]</scope>
    <source>
        <strain evidence="3">ATCC 700601 / ES114</strain>
    </source>
</reference>
<dbReference type="OrthoDB" id="5878034at2"/>
<dbReference type="InterPro" id="IPR059019">
    <property type="entry name" value="WHD_CapW"/>
</dbReference>
<proteinExistence type="predicted"/>
<accession>Q5DYA3</accession>
<reference evidence="2 3" key="2">
    <citation type="journal article" date="2008" name="BMC Genomics">
        <title>Comparative genomics-based investigation of resequencing targets in Vibrio fischeri: focus on point miscalls and artefactual expansions.</title>
        <authorList>
            <person name="Mandel M.J."/>
            <person name="Stabb E.V."/>
            <person name="Ruby E.G."/>
        </authorList>
    </citation>
    <scope>NUCLEOTIDE SEQUENCE [LARGE SCALE GENOMIC DNA]</scope>
    <source>
        <strain evidence="3">ATCC 700601 / ES114</strain>
    </source>
</reference>
<dbReference type="PATRIC" id="fig|312309.11.peg.3772"/>
<dbReference type="GeneID" id="54166494"/>
<dbReference type="Pfam" id="PF26109">
    <property type="entry name" value="WHD_BrxR"/>
    <property type="match status" value="1"/>
</dbReference>
<keyword evidence="2" id="KW-0614">Plasmid</keyword>
<gene>
    <name evidence="2" type="ordered locus">VF_B0001</name>
</gene>
<geneLocation type="plasmid" evidence="2 3">
    <name>pES100</name>
</geneLocation>
<keyword evidence="3" id="KW-1185">Reference proteome</keyword>
<protein>
    <recommendedName>
        <fullName evidence="1">DNA-binding transcriptional repressor CapW winged helix-turn-helix domain-containing protein</fullName>
    </recommendedName>
</protein>
<dbReference type="Proteomes" id="UP000000537">
    <property type="component" value="Plasmid pES100"/>
</dbReference>
<dbReference type="AlphaFoldDB" id="Q5DYA3"/>
<evidence type="ECO:0000313" key="3">
    <source>
        <dbReference type="Proteomes" id="UP000000537"/>
    </source>
</evidence>
<dbReference type="EnsemblBacteria" id="AAW88243">
    <property type="protein sequence ID" value="AAW88243"/>
    <property type="gene ID" value="VF_B0001"/>
</dbReference>
<evidence type="ECO:0000259" key="1">
    <source>
        <dbReference type="Pfam" id="PF26109"/>
    </source>
</evidence>
<dbReference type="HOGENOM" id="CLU_184210_0_0_6"/>
<dbReference type="KEGG" id="vfi:VF_B0001"/>
<sequence length="98" mass="11559">MLSQKELQELIIYRFIDAYVDLYGELNVHVITKQFHIHRATASAILTKYKKEKPSNLTYDLSKKRYVKGFTFEKIFLGKESSFSYLNAVELLYSVEKK</sequence>